<evidence type="ECO:0000313" key="2">
    <source>
        <dbReference type="Proteomes" id="UP001059596"/>
    </source>
</evidence>
<comment type="caution">
    <text evidence="1">The sequence shown here is derived from an EMBL/GenBank/DDBJ whole genome shotgun (WGS) entry which is preliminary data.</text>
</comment>
<protein>
    <submittedName>
        <fullName evidence="1">Uncharacterized protein</fullName>
    </submittedName>
</protein>
<proteinExistence type="predicted"/>
<accession>A0A9P9YT27</accession>
<dbReference type="EMBL" id="JAMKOV010000002">
    <property type="protein sequence ID" value="KAI8042603.1"/>
    <property type="molecule type" value="Genomic_DNA"/>
</dbReference>
<reference evidence="1" key="1">
    <citation type="journal article" date="2023" name="Genome Biol. Evol.">
        <title>Long-read-based Genome Assembly of Drosophila gunungcola Reveals Fewer Chemosensory Genes in Flower-breeding Species.</title>
        <authorList>
            <person name="Negi A."/>
            <person name="Liao B.Y."/>
            <person name="Yeh S.D."/>
        </authorList>
    </citation>
    <scope>NUCLEOTIDE SEQUENCE</scope>
    <source>
        <strain evidence="1">Sukarami</strain>
    </source>
</reference>
<sequence length="201" mass="22518">MACREPPQTAIVINLLIGDLVQDAVNEPLKLSEQKNTCQRLFDILGFQADECFEDVEGSDVATTPNSSTLPTNLKSHTVEPKQRNWYGWMSKALAEENSEDDVEIFRKDERGALKTFDSIAVQTEQPRLRMRSCPVDRLPNLAPCELSRQTIFIDAVSVPIPNILGRAPLADRFCYMLTDFASALYCSLAIMCCCTPNVLR</sequence>
<dbReference type="AlphaFoldDB" id="A0A9P9YT27"/>
<dbReference type="OrthoDB" id="7841060at2759"/>
<name>A0A9P9YT27_9MUSC</name>
<evidence type="ECO:0000313" key="1">
    <source>
        <dbReference type="EMBL" id="KAI8042603.1"/>
    </source>
</evidence>
<keyword evidence="2" id="KW-1185">Reference proteome</keyword>
<dbReference type="Proteomes" id="UP001059596">
    <property type="component" value="Unassembled WGS sequence"/>
</dbReference>
<gene>
    <name evidence="1" type="ORF">M5D96_003916</name>
</gene>
<organism evidence="1 2">
    <name type="scientific">Drosophila gunungcola</name>
    <name type="common">fruit fly</name>
    <dbReference type="NCBI Taxonomy" id="103775"/>
    <lineage>
        <taxon>Eukaryota</taxon>
        <taxon>Metazoa</taxon>
        <taxon>Ecdysozoa</taxon>
        <taxon>Arthropoda</taxon>
        <taxon>Hexapoda</taxon>
        <taxon>Insecta</taxon>
        <taxon>Pterygota</taxon>
        <taxon>Neoptera</taxon>
        <taxon>Endopterygota</taxon>
        <taxon>Diptera</taxon>
        <taxon>Brachycera</taxon>
        <taxon>Muscomorpha</taxon>
        <taxon>Ephydroidea</taxon>
        <taxon>Drosophilidae</taxon>
        <taxon>Drosophila</taxon>
        <taxon>Sophophora</taxon>
    </lineage>
</organism>